<accession>A0ABQ9TFF3</accession>
<name>A0ABQ9TFF3_SAGOE</name>
<reference evidence="3 4" key="1">
    <citation type="submission" date="2023-05" db="EMBL/GenBank/DDBJ databases">
        <title>B98-5 Cell Line De Novo Hybrid Assembly: An Optical Mapping Approach.</title>
        <authorList>
            <person name="Kananen K."/>
            <person name="Auerbach J.A."/>
            <person name="Kautto E."/>
            <person name="Blachly J.S."/>
        </authorList>
    </citation>
    <scope>NUCLEOTIDE SEQUENCE [LARGE SCALE GENOMIC DNA]</scope>
    <source>
        <strain evidence="3">B95-8</strain>
        <tissue evidence="3">Cell line</tissue>
    </source>
</reference>
<dbReference type="Proteomes" id="UP001266305">
    <property type="component" value="Unassembled WGS sequence"/>
</dbReference>
<evidence type="ECO:0000313" key="4">
    <source>
        <dbReference type="Proteomes" id="UP001266305"/>
    </source>
</evidence>
<dbReference type="EMBL" id="JASSZA010000023">
    <property type="protein sequence ID" value="KAK2083431.1"/>
    <property type="molecule type" value="Genomic_DNA"/>
</dbReference>
<feature type="region of interest" description="Disordered" evidence="1">
    <location>
        <begin position="34"/>
        <end position="68"/>
    </location>
</feature>
<protein>
    <submittedName>
        <fullName evidence="3">Nuclear pore complex protein Nup50</fullName>
    </submittedName>
</protein>
<sequence>MDIGLGLSRRCRLLAEHSVRAALPPQDIVFESQGLRSTKSSESRSAAPEAAERAQLSHHQPLQNPVPPFPVFRRTQDQLDEAEQVGTFSVASEEVLKNRAIKKSKCRNVGFESDSGGTFKGFKGLVVPSGGGQFPGFGSSAGGKPLEGLSKGNDVTSAPPFTSARAAAEPKVAFGSLAANGPTALVEKKVSNPKTNGDSQQPSSSGLASSKACVRNAYHKQLAALNCSVWDWIVKHVNTNPLCDLMPIFKYYEKYLANIEQQHGNGGRNSESESNKTAVETQSLSLFGSTKLQQESMFLFHSNKTDDTPGKKVEVAIEKKTDPSLGATSASFNFGKKVDSSVVG</sequence>
<proteinExistence type="predicted"/>
<gene>
    <name evidence="3" type="primary">NUP50_2</name>
    <name evidence="3" type="ORF">P7K49_038667</name>
</gene>
<evidence type="ECO:0000259" key="2">
    <source>
        <dbReference type="Pfam" id="PF08911"/>
    </source>
</evidence>
<evidence type="ECO:0000256" key="1">
    <source>
        <dbReference type="SAM" id="MobiDB-lite"/>
    </source>
</evidence>
<evidence type="ECO:0000313" key="3">
    <source>
        <dbReference type="EMBL" id="KAK2083431.1"/>
    </source>
</evidence>
<keyword evidence="4" id="KW-1185">Reference proteome</keyword>
<feature type="domain" description="Nuclear pore complex NUP2/50/61" evidence="2">
    <location>
        <begin position="77"/>
        <end position="125"/>
    </location>
</feature>
<organism evidence="3 4">
    <name type="scientific">Saguinus oedipus</name>
    <name type="common">Cotton-top tamarin</name>
    <name type="synonym">Oedipomidas oedipus</name>
    <dbReference type="NCBI Taxonomy" id="9490"/>
    <lineage>
        <taxon>Eukaryota</taxon>
        <taxon>Metazoa</taxon>
        <taxon>Chordata</taxon>
        <taxon>Craniata</taxon>
        <taxon>Vertebrata</taxon>
        <taxon>Euteleostomi</taxon>
        <taxon>Mammalia</taxon>
        <taxon>Eutheria</taxon>
        <taxon>Euarchontoglires</taxon>
        <taxon>Primates</taxon>
        <taxon>Haplorrhini</taxon>
        <taxon>Platyrrhini</taxon>
        <taxon>Cebidae</taxon>
        <taxon>Callitrichinae</taxon>
        <taxon>Saguinus</taxon>
    </lineage>
</organism>
<comment type="caution">
    <text evidence="3">The sequence shown here is derived from an EMBL/GenBank/DDBJ whole genome shotgun (WGS) entry which is preliminary data.</text>
</comment>
<dbReference type="InterPro" id="IPR015007">
    <property type="entry name" value="NUP2/50/61"/>
</dbReference>
<feature type="region of interest" description="Disordered" evidence="1">
    <location>
        <begin position="136"/>
        <end position="161"/>
    </location>
</feature>
<dbReference type="Pfam" id="PF08911">
    <property type="entry name" value="NUP50"/>
    <property type="match status" value="1"/>
</dbReference>